<gene>
    <name evidence="6" type="ORF">C241_11428</name>
</gene>
<feature type="active site" description="Proton donor" evidence="4">
    <location>
        <position position="134"/>
    </location>
</feature>
<dbReference type="Gene3D" id="3.20.20.80">
    <property type="entry name" value="Glycosidases"/>
    <property type="match status" value="1"/>
</dbReference>
<evidence type="ECO:0000256" key="4">
    <source>
        <dbReference type="PROSITE-ProRule" id="PRU01100"/>
    </source>
</evidence>
<dbReference type="Pfam" id="PF02156">
    <property type="entry name" value="Glyco_hydro_26"/>
    <property type="match status" value="1"/>
</dbReference>
<evidence type="ECO:0000256" key="3">
    <source>
        <dbReference type="ARBA" id="ARBA00023295"/>
    </source>
</evidence>
<dbReference type="PROSITE" id="PS51764">
    <property type="entry name" value="GH26"/>
    <property type="match status" value="1"/>
</dbReference>
<reference evidence="6 7" key="1">
    <citation type="journal article" date="2013" name="Genome Announc.">
        <title>Genome Sequence of Rhizobium lupini HPC(L) Isolated from Saline Desert Soil, Kutch (Gujarat).</title>
        <authorList>
            <person name="Agarwal L."/>
            <person name="Purohit H.J."/>
        </authorList>
    </citation>
    <scope>NUCLEOTIDE SEQUENCE [LARGE SCALE GENOMIC DNA]</scope>
    <source>
        <strain evidence="7">HPC(L)</strain>
    </source>
</reference>
<protein>
    <recommendedName>
        <fullName evidence="5">GH26 domain-containing protein</fullName>
    </recommendedName>
</protein>
<keyword evidence="3 4" id="KW-0326">Glycosidase</keyword>
<organism evidence="6 7">
    <name type="scientific">Bradyrhizobium lupini HPC(L)</name>
    <dbReference type="NCBI Taxonomy" id="1229491"/>
    <lineage>
        <taxon>Bacteria</taxon>
        <taxon>Pseudomonadati</taxon>
        <taxon>Pseudomonadota</taxon>
        <taxon>Alphaproteobacteria</taxon>
        <taxon>Hyphomicrobiales</taxon>
        <taxon>Nitrobacteraceae</taxon>
        <taxon>Bradyrhizobium</taxon>
    </lineage>
</organism>
<evidence type="ECO:0000313" key="7">
    <source>
        <dbReference type="Proteomes" id="UP000017668"/>
    </source>
</evidence>
<evidence type="ECO:0000256" key="2">
    <source>
        <dbReference type="ARBA" id="ARBA00022801"/>
    </source>
</evidence>
<accession>A0ABN0HLM6</accession>
<name>A0ABN0HLM6_RHILU</name>
<keyword evidence="7" id="KW-1185">Reference proteome</keyword>
<dbReference type="EMBL" id="AMQQ01000016">
    <property type="protein sequence ID" value="EKJ95556.1"/>
    <property type="molecule type" value="Genomic_DNA"/>
</dbReference>
<evidence type="ECO:0000259" key="5">
    <source>
        <dbReference type="PROSITE" id="PS51764"/>
    </source>
</evidence>
<feature type="active site" description="Nucleophile" evidence="4">
    <location>
        <position position="238"/>
    </location>
</feature>
<comment type="caution">
    <text evidence="6">The sequence shown here is derived from an EMBL/GenBank/DDBJ whole genome shotgun (WGS) entry which is preliminary data.</text>
</comment>
<dbReference type="InterPro" id="IPR022790">
    <property type="entry name" value="GH26_dom"/>
</dbReference>
<dbReference type="InterPro" id="IPR017853">
    <property type="entry name" value="GH"/>
</dbReference>
<dbReference type="InterPro" id="IPR000805">
    <property type="entry name" value="Glyco_hydro_26"/>
</dbReference>
<dbReference type="Proteomes" id="UP000017668">
    <property type="component" value="Unassembled WGS sequence"/>
</dbReference>
<comment type="similarity">
    <text evidence="1 4">Belongs to the glycosyl hydrolase 26 family.</text>
</comment>
<dbReference type="PANTHER" id="PTHR40079:SF4">
    <property type="entry name" value="GH26 DOMAIN-CONTAINING PROTEIN-RELATED"/>
    <property type="match status" value="1"/>
</dbReference>
<evidence type="ECO:0000313" key="6">
    <source>
        <dbReference type="EMBL" id="EKJ95556.1"/>
    </source>
</evidence>
<dbReference type="SUPFAM" id="SSF51445">
    <property type="entry name" value="(Trans)glycosidases"/>
    <property type="match status" value="1"/>
</dbReference>
<evidence type="ECO:0000256" key="1">
    <source>
        <dbReference type="ARBA" id="ARBA00007754"/>
    </source>
</evidence>
<feature type="domain" description="GH26" evidence="5">
    <location>
        <begin position="1"/>
        <end position="285"/>
    </location>
</feature>
<keyword evidence="2 4" id="KW-0378">Hydrolase</keyword>
<proteinExistence type="inferred from homology"/>
<dbReference type="PANTHER" id="PTHR40079">
    <property type="entry name" value="MANNAN ENDO-1,4-BETA-MANNOSIDASE E-RELATED"/>
    <property type="match status" value="1"/>
</dbReference>
<sequence length="356" mass="40221">MLKLDAQGVAPMTSTGMKTLADKRPTLHADGIRFGAYDPHGDFTGQSGVATEHLFLPWEDVDLDSLALADAYALERKRNVMITVEPWSWDVNWRLSSDELRRKVLSGDYDKNMQAIAARMSAMKSPLILRWGQEMEDTTGRFSWSGWNPRDYITAYKRVVDMTRKAVPGVKVMWSPKGLDGLRAYYPGDNYADLVGLSVFGLEDYDKIEYGAPKTFTDLLRKGYGLVETFDKPVWVAELGYEGSDSYVRPWMNDVTLKQADFPKLEEVVYFNDKDVHPGRTISADLTGASCARPRFDRNQNRRAAMPLAGYATFLTQLPARPPPHRWRRRCDKTCLPAPVRRAWAGPPAICRTTGP</sequence>